<dbReference type="InterPro" id="IPR036679">
    <property type="entry name" value="FlgN-like_sf"/>
</dbReference>
<protein>
    <submittedName>
        <fullName evidence="4">Flagellar protein FlgN</fullName>
    </submittedName>
</protein>
<evidence type="ECO:0000256" key="1">
    <source>
        <dbReference type="ARBA" id="ARBA00002397"/>
    </source>
</evidence>
<gene>
    <name evidence="4" type="ORF">JQX08_02620</name>
</gene>
<sequence>MLDVTLLRLLTDDIGTMQRLLELIDAEFQALSDRDLPRLEQLLGEKQPLLAQLSQHGSERSQIMLKLQLSPDRSGLEALAERSVHGADLLARSDELTALLEQCQNANLRNGRVVHTSQASVRSVLGILRGGSDTPNLYDSRGGAAKIASQRPLSQA</sequence>
<keyword evidence="4" id="KW-0966">Cell projection</keyword>
<comment type="caution">
    <text evidence="4">The sequence shown here is derived from an EMBL/GenBank/DDBJ whole genome shotgun (WGS) entry which is preliminary data.</text>
</comment>
<keyword evidence="4" id="KW-0282">Flagellum</keyword>
<evidence type="ECO:0000313" key="5">
    <source>
        <dbReference type="Proteomes" id="UP000717995"/>
    </source>
</evidence>
<comment type="similarity">
    <text evidence="2">Belongs to the FlgN family.</text>
</comment>
<dbReference type="Proteomes" id="UP000717995">
    <property type="component" value="Unassembled WGS sequence"/>
</dbReference>
<dbReference type="SUPFAM" id="SSF140566">
    <property type="entry name" value="FlgN-like"/>
    <property type="match status" value="1"/>
</dbReference>
<keyword evidence="4" id="KW-0969">Cilium</keyword>
<evidence type="ECO:0000256" key="2">
    <source>
        <dbReference type="ARBA" id="ARBA00007703"/>
    </source>
</evidence>
<keyword evidence="5" id="KW-1185">Reference proteome</keyword>
<accession>A0ABS2IAA3</accession>
<evidence type="ECO:0000256" key="3">
    <source>
        <dbReference type="ARBA" id="ARBA00022795"/>
    </source>
</evidence>
<dbReference type="InterPro" id="IPR007809">
    <property type="entry name" value="FlgN-like"/>
</dbReference>
<dbReference type="Pfam" id="PF05130">
    <property type="entry name" value="FlgN"/>
    <property type="match status" value="1"/>
</dbReference>
<dbReference type="RefSeq" id="WP_204914499.1">
    <property type="nucleotide sequence ID" value="NZ_JAFEUP010000001.1"/>
</dbReference>
<dbReference type="Gene3D" id="1.20.58.300">
    <property type="entry name" value="FlgN-like"/>
    <property type="match status" value="1"/>
</dbReference>
<reference evidence="4 5" key="1">
    <citation type="submission" date="2021-02" db="EMBL/GenBank/DDBJ databases">
        <authorList>
            <person name="Lee D.-H."/>
        </authorList>
    </citation>
    <scope>NUCLEOTIDE SEQUENCE [LARGE SCALE GENOMIC DNA]</scope>
    <source>
        <strain evidence="4 5">UL073</strain>
    </source>
</reference>
<evidence type="ECO:0000313" key="4">
    <source>
        <dbReference type="EMBL" id="MBM7059593.1"/>
    </source>
</evidence>
<organism evidence="4 5">
    <name type="scientific">Zestomonas insulae</name>
    <dbReference type="NCBI Taxonomy" id="2809017"/>
    <lineage>
        <taxon>Bacteria</taxon>
        <taxon>Pseudomonadati</taxon>
        <taxon>Pseudomonadota</taxon>
        <taxon>Gammaproteobacteria</taxon>
        <taxon>Pseudomonadales</taxon>
        <taxon>Pseudomonadaceae</taxon>
        <taxon>Zestomonas</taxon>
    </lineage>
</organism>
<keyword evidence="3" id="KW-1005">Bacterial flagellum biogenesis</keyword>
<name>A0ABS2IAA3_9GAMM</name>
<comment type="function">
    <text evidence="1">Required for the efficient initiation of filament assembly.</text>
</comment>
<dbReference type="EMBL" id="JAFEUP010000001">
    <property type="protein sequence ID" value="MBM7059593.1"/>
    <property type="molecule type" value="Genomic_DNA"/>
</dbReference>
<proteinExistence type="inferred from homology"/>